<dbReference type="InterPro" id="IPR045113">
    <property type="entry name" value="Rpb7-like"/>
</dbReference>
<evidence type="ECO:0000256" key="5">
    <source>
        <dbReference type="SAM" id="MobiDB-lite"/>
    </source>
</evidence>
<dbReference type="GO" id="GO:0006362">
    <property type="term" value="P:transcription elongation by RNA polymerase I"/>
    <property type="evidence" value="ECO:0007669"/>
    <property type="project" value="TreeGrafter"/>
</dbReference>
<dbReference type="AlphaFoldDB" id="A0A0C2SZL1"/>
<feature type="region of interest" description="Disordered" evidence="5">
    <location>
        <begin position="153"/>
        <end position="183"/>
    </location>
</feature>
<evidence type="ECO:0000313" key="8">
    <source>
        <dbReference type="Proteomes" id="UP000054549"/>
    </source>
</evidence>
<dbReference type="Gene3D" id="3.30.1490.120">
    <property type="entry name" value="RNA polymerase Rpb7-like, N-terminal domain"/>
    <property type="match status" value="1"/>
</dbReference>
<evidence type="ECO:0000256" key="2">
    <source>
        <dbReference type="ARBA" id="ARBA00022478"/>
    </source>
</evidence>
<dbReference type="HOGENOM" id="CLU_052539_2_0_1"/>
<proteinExistence type="predicted"/>
<gene>
    <name evidence="7" type="ORF">M378DRAFT_71063</name>
</gene>
<dbReference type="GO" id="GO:0006352">
    <property type="term" value="P:DNA-templated transcription initiation"/>
    <property type="evidence" value="ECO:0007669"/>
    <property type="project" value="InterPro"/>
</dbReference>
<dbReference type="FunCoup" id="A0A0C2SZL1">
    <property type="interactions" value="28"/>
</dbReference>
<comment type="subcellular location">
    <subcellularLocation>
        <location evidence="1">Nucleus</location>
    </subcellularLocation>
</comment>
<dbReference type="PANTHER" id="PTHR12709">
    <property type="entry name" value="DNA-DIRECTED RNA POLYMERASE II, III"/>
    <property type="match status" value="1"/>
</dbReference>
<accession>A0A0C2SZL1</accession>
<feature type="region of interest" description="Disordered" evidence="5">
    <location>
        <begin position="228"/>
        <end position="249"/>
    </location>
</feature>
<dbReference type="InterPro" id="IPR041178">
    <property type="entry name" value="RPA43_OB"/>
</dbReference>
<evidence type="ECO:0000313" key="7">
    <source>
        <dbReference type="EMBL" id="KIL68970.1"/>
    </source>
</evidence>
<evidence type="ECO:0000256" key="4">
    <source>
        <dbReference type="ARBA" id="ARBA00023242"/>
    </source>
</evidence>
<feature type="domain" description="RPA43 OB" evidence="6">
    <location>
        <begin position="115"/>
        <end position="226"/>
    </location>
</feature>
<dbReference type="OrthoDB" id="10250504at2759"/>
<dbReference type="Proteomes" id="UP000054549">
    <property type="component" value="Unassembled WGS sequence"/>
</dbReference>
<keyword evidence="3" id="KW-0804">Transcription</keyword>
<dbReference type="PANTHER" id="PTHR12709:SF5">
    <property type="entry name" value="DNA-DIRECTED RNA POLYMERASE I SUBUNIT RPA43"/>
    <property type="match status" value="1"/>
</dbReference>
<evidence type="ECO:0000259" key="6">
    <source>
        <dbReference type="Pfam" id="PF17875"/>
    </source>
</evidence>
<feature type="compositionally biased region" description="Acidic residues" evidence="5">
    <location>
        <begin position="154"/>
        <end position="178"/>
    </location>
</feature>
<feature type="region of interest" description="Disordered" evidence="5">
    <location>
        <begin position="1"/>
        <end position="24"/>
    </location>
</feature>
<dbReference type="STRING" id="946122.A0A0C2SZL1"/>
<dbReference type="EMBL" id="KN818227">
    <property type="protein sequence ID" value="KIL68970.1"/>
    <property type="molecule type" value="Genomic_DNA"/>
</dbReference>
<dbReference type="Gene3D" id="2.40.50.1060">
    <property type="match status" value="1"/>
</dbReference>
<feature type="compositionally biased region" description="Basic and acidic residues" evidence="5">
    <location>
        <begin position="233"/>
        <end position="249"/>
    </location>
</feature>
<keyword evidence="8" id="KW-1185">Reference proteome</keyword>
<sequence length="249" mass="27777">MLTTASKKRKSTDVQVTPSKKQRHRLEAKKPIIAGEEFGTVRASLVLPLSPVFASSPKAGVQEMLDSMVMRYVQVLRGVLVSHSKITFVTKTAPVLVDCPYVTCKVYFDAVIWSPQVGMKLAVGKIKLSSPDHIALLIHRTFNVSISRDHIPADEWEFEPGTEEDEAKLSDTDDDDDWDATKAEERGRWRHKETGDLLGGEDGYLEFTVIGVTLANEMLSLHGSLQPEPFSIARRDDGDREAQRSRDVV</sequence>
<protein>
    <recommendedName>
        <fullName evidence="6">RPA43 OB domain-containing protein</fullName>
    </recommendedName>
</protein>
<name>A0A0C2SZL1_AMAMK</name>
<keyword evidence="2" id="KW-0240">DNA-directed RNA polymerase</keyword>
<reference evidence="7 8" key="1">
    <citation type="submission" date="2014-04" db="EMBL/GenBank/DDBJ databases">
        <title>Evolutionary Origins and Diversification of the Mycorrhizal Mutualists.</title>
        <authorList>
            <consortium name="DOE Joint Genome Institute"/>
            <consortium name="Mycorrhizal Genomics Consortium"/>
            <person name="Kohler A."/>
            <person name="Kuo A."/>
            <person name="Nagy L.G."/>
            <person name="Floudas D."/>
            <person name="Copeland A."/>
            <person name="Barry K.W."/>
            <person name="Cichocki N."/>
            <person name="Veneault-Fourrey C."/>
            <person name="LaButti K."/>
            <person name="Lindquist E.A."/>
            <person name="Lipzen A."/>
            <person name="Lundell T."/>
            <person name="Morin E."/>
            <person name="Murat C."/>
            <person name="Riley R."/>
            <person name="Ohm R."/>
            <person name="Sun H."/>
            <person name="Tunlid A."/>
            <person name="Henrissat B."/>
            <person name="Grigoriev I.V."/>
            <person name="Hibbett D.S."/>
            <person name="Martin F."/>
        </authorList>
    </citation>
    <scope>NUCLEOTIDE SEQUENCE [LARGE SCALE GENOMIC DNA]</scope>
    <source>
        <strain evidence="7 8">Koide BX008</strain>
    </source>
</reference>
<evidence type="ECO:0000256" key="1">
    <source>
        <dbReference type="ARBA" id="ARBA00004123"/>
    </source>
</evidence>
<evidence type="ECO:0000256" key="3">
    <source>
        <dbReference type="ARBA" id="ARBA00023163"/>
    </source>
</evidence>
<feature type="compositionally biased region" description="Basic residues" evidence="5">
    <location>
        <begin position="1"/>
        <end position="10"/>
    </location>
</feature>
<dbReference type="InParanoid" id="A0A0C2SZL1"/>
<dbReference type="Pfam" id="PF17875">
    <property type="entry name" value="RPA43_OB"/>
    <property type="match status" value="1"/>
</dbReference>
<dbReference type="GO" id="GO:0005736">
    <property type="term" value="C:RNA polymerase I complex"/>
    <property type="evidence" value="ECO:0007669"/>
    <property type="project" value="TreeGrafter"/>
</dbReference>
<keyword evidence="4" id="KW-0539">Nucleus</keyword>
<dbReference type="InterPro" id="IPR036898">
    <property type="entry name" value="RNA_pol_Rpb7-like_N_sf"/>
</dbReference>
<organism evidence="7 8">
    <name type="scientific">Amanita muscaria (strain Koide BX008)</name>
    <dbReference type="NCBI Taxonomy" id="946122"/>
    <lineage>
        <taxon>Eukaryota</taxon>
        <taxon>Fungi</taxon>
        <taxon>Dikarya</taxon>
        <taxon>Basidiomycota</taxon>
        <taxon>Agaricomycotina</taxon>
        <taxon>Agaricomycetes</taxon>
        <taxon>Agaricomycetidae</taxon>
        <taxon>Agaricales</taxon>
        <taxon>Pluteineae</taxon>
        <taxon>Amanitaceae</taxon>
        <taxon>Amanita</taxon>
    </lineage>
</organism>